<gene>
    <name evidence="1" type="ORF">LLJM1_pD10</name>
</gene>
<proteinExistence type="predicted"/>
<dbReference type="Gene3D" id="3.30.870.10">
    <property type="entry name" value="Endonuclease Chain A"/>
    <property type="match status" value="1"/>
</dbReference>
<evidence type="ECO:0000313" key="2">
    <source>
        <dbReference type="Proteomes" id="UP000191806"/>
    </source>
</evidence>
<protein>
    <submittedName>
        <fullName evidence="1">Helicase</fullName>
    </submittedName>
</protein>
<name>A0A1V0PE38_LACLC</name>
<keyword evidence="1" id="KW-0378">Hydrolase</keyword>
<dbReference type="GO" id="GO:0004386">
    <property type="term" value="F:helicase activity"/>
    <property type="evidence" value="ECO:0007669"/>
    <property type="project" value="UniProtKB-KW"/>
</dbReference>
<sequence>MKNMAYPQFIDNSRKKLSNVLNEIAPKYKVLRIATGYWDLAGTLELINDFEQYNKIQLLIGKEPIAHRLQTQYNINMAAPENLFPDADIKHDLQEYGNSEELEQLRDTAKKLVKLMKVILLKLKYTEHQDFMLRHISLENWEMLILLVLLVLLILQEQV</sequence>
<geneLocation type="plasmid" evidence="2">
    <name>pjm1d</name>
</geneLocation>
<organism evidence="1 2">
    <name type="scientific">Lactococcus lactis subsp. cremoris</name>
    <name type="common">Streptococcus cremoris</name>
    <dbReference type="NCBI Taxonomy" id="1359"/>
    <lineage>
        <taxon>Bacteria</taxon>
        <taxon>Bacillati</taxon>
        <taxon>Bacillota</taxon>
        <taxon>Bacilli</taxon>
        <taxon>Lactobacillales</taxon>
        <taxon>Streptococcaceae</taxon>
        <taxon>Lactococcus</taxon>
    </lineage>
</organism>
<dbReference type="Proteomes" id="UP000191806">
    <property type="component" value="Plasmid pJM1F"/>
</dbReference>
<keyword evidence="1" id="KW-0347">Helicase</keyword>
<accession>A0A1V0PE38</accession>
<keyword evidence="1" id="KW-0547">Nucleotide-binding</keyword>
<dbReference type="EMBL" id="CP016750">
    <property type="protein sequence ID" value="ARE27456.1"/>
    <property type="molecule type" value="Genomic_DNA"/>
</dbReference>
<keyword evidence="1" id="KW-0067">ATP-binding</keyword>
<reference evidence="1 2" key="1">
    <citation type="journal article" date="2017" name="BMC Genomics">
        <title>Comparative and functional genomics of the Lactococcus lactis taxon; insights into evolution and niche adaptation.</title>
        <authorList>
            <person name="Kelleher P."/>
            <person name="Bottacini F."/>
            <person name="Mahony J."/>
            <person name="Kilcawley K.N."/>
            <person name="van Sinderen D."/>
        </authorList>
    </citation>
    <scope>NUCLEOTIDE SEQUENCE [LARGE SCALE GENOMIC DNA]</scope>
    <source>
        <strain evidence="1 2">JM1</strain>
        <plasmid evidence="2">pjm1d</plasmid>
    </source>
</reference>
<evidence type="ECO:0000313" key="1">
    <source>
        <dbReference type="EMBL" id="ARE27456.1"/>
    </source>
</evidence>
<dbReference type="AlphaFoldDB" id="A0A1V0PE38"/>
<keyword evidence="1" id="KW-0614">Plasmid</keyword>